<evidence type="ECO:0000313" key="9">
    <source>
        <dbReference type="Proteomes" id="UP001302812"/>
    </source>
</evidence>
<feature type="region of interest" description="Disordered" evidence="6">
    <location>
        <begin position="422"/>
        <end position="485"/>
    </location>
</feature>
<dbReference type="GO" id="GO:0000978">
    <property type="term" value="F:RNA polymerase II cis-regulatory region sequence-specific DNA binding"/>
    <property type="evidence" value="ECO:0007669"/>
    <property type="project" value="TreeGrafter"/>
</dbReference>
<evidence type="ECO:0000256" key="6">
    <source>
        <dbReference type="SAM" id="MobiDB-lite"/>
    </source>
</evidence>
<evidence type="ECO:0000256" key="2">
    <source>
        <dbReference type="ARBA" id="ARBA00023125"/>
    </source>
</evidence>
<dbReference type="RefSeq" id="XP_064666934.1">
    <property type="nucleotide sequence ID" value="XM_064809337.1"/>
</dbReference>
<feature type="region of interest" description="Disordered" evidence="6">
    <location>
        <begin position="186"/>
        <end position="266"/>
    </location>
</feature>
<evidence type="ECO:0000259" key="7">
    <source>
        <dbReference type="PROSITE" id="PS50039"/>
    </source>
</evidence>
<feature type="compositionally biased region" description="Basic residues" evidence="6">
    <location>
        <begin position="608"/>
        <end position="620"/>
    </location>
</feature>
<organism evidence="8 9">
    <name type="scientific">Canariomyces notabilis</name>
    <dbReference type="NCBI Taxonomy" id="2074819"/>
    <lineage>
        <taxon>Eukaryota</taxon>
        <taxon>Fungi</taxon>
        <taxon>Dikarya</taxon>
        <taxon>Ascomycota</taxon>
        <taxon>Pezizomycotina</taxon>
        <taxon>Sordariomycetes</taxon>
        <taxon>Sordariomycetidae</taxon>
        <taxon>Sordariales</taxon>
        <taxon>Chaetomiaceae</taxon>
        <taxon>Canariomyces</taxon>
    </lineage>
</organism>
<keyword evidence="9" id="KW-1185">Reference proteome</keyword>
<protein>
    <recommendedName>
        <fullName evidence="7">Fork-head domain-containing protein</fullName>
    </recommendedName>
</protein>
<dbReference type="PANTHER" id="PTHR46078:SF2">
    <property type="entry name" value="FORK-HEAD DOMAIN-CONTAINING PROTEIN"/>
    <property type="match status" value="1"/>
</dbReference>
<keyword evidence="2 5" id="KW-0238">DNA-binding</keyword>
<dbReference type="InterPro" id="IPR036390">
    <property type="entry name" value="WH_DNA-bd_sf"/>
</dbReference>
<sequence length="746" mass="79090">MTLAFHFGSGSGNPEYPSIRSAYNRSAVDTGLRADPACFRRHAKEAHSSPGMSIADTETVNGSPPHQASQRSASPNSANSGLHFAAGMSGQKNRGGLGARRPFVTSNHAHGPLVWSTSLGTPTGNVDLDNYSLHSSPAIACHQRHLSSTQSSPRSWASQDQLQVVPAGWEPESEHLHVQYQRLDPQLSGFRPGGGNSYLQTNNSQMPTPFSTDTFQTPSALDSGYPEAYLASSRHGSSSTSESGQPLSPCSTALGPSMEEGALSPTPGAAAVEDVAMVQHLPDTRADGHSRQTSSATSSLSSRGASTDLTNSSNKNEEPYAQLIYRALMSNPRYAMTLQEIYQWFRENTDKDKNDSSKGWMNSIRHNLSMNQAFTKRDRKLSGSRGGEADKVGLSAAGTQADSKKATEWYLEPWAIEEGVQSTTRYRKGTQSGRSAARHNRGSSGRGYGNYQHGSGSRGADLSRYGATDRKRTLSSNSSSRMMRHHHATLHNTSAAAAAASQIQQHYHHFTHAHHAHQQHQHQQQQQQLLQDTLSNNPSAYAHLFPSAAVPVPNHVQLADISSSTTTGMINRTPTTTTTAAAAATGTIDLDLDFSTSQPLFQPTTPNHQHHQHLHNHHQRAHSEATIDEPVTPEPPSYTTDRGVPGVPGVPGGLYYTIGDQTVNQHSSSTVGIPVITAAASYVPSHAAGPGGGGGYEDVYVFGIGSGLAGGGGTGTAGGGGGDGGLDVVDVDGHIEQAGGYAGHGF</sequence>
<comment type="caution">
    <text evidence="8">The sequence shown here is derived from an EMBL/GenBank/DDBJ whole genome shotgun (WGS) entry which is preliminary data.</text>
</comment>
<dbReference type="GO" id="GO:0000981">
    <property type="term" value="F:DNA-binding transcription factor activity, RNA polymerase II-specific"/>
    <property type="evidence" value="ECO:0007669"/>
    <property type="project" value="TreeGrafter"/>
</dbReference>
<feature type="region of interest" description="Disordered" evidence="6">
    <location>
        <begin position="604"/>
        <end position="646"/>
    </location>
</feature>
<evidence type="ECO:0000256" key="3">
    <source>
        <dbReference type="ARBA" id="ARBA00023163"/>
    </source>
</evidence>
<dbReference type="InterPro" id="IPR045912">
    <property type="entry name" value="FOXJ2/3-like"/>
</dbReference>
<keyword evidence="1" id="KW-0805">Transcription regulation</keyword>
<dbReference type="SUPFAM" id="SSF46785">
    <property type="entry name" value="Winged helix' DNA-binding domain"/>
    <property type="match status" value="1"/>
</dbReference>
<dbReference type="GO" id="GO:0005634">
    <property type="term" value="C:nucleus"/>
    <property type="evidence" value="ECO:0007669"/>
    <property type="project" value="UniProtKB-SubCell"/>
</dbReference>
<dbReference type="Proteomes" id="UP001302812">
    <property type="component" value="Unassembled WGS sequence"/>
</dbReference>
<reference evidence="8" key="2">
    <citation type="submission" date="2023-05" db="EMBL/GenBank/DDBJ databases">
        <authorList>
            <consortium name="Lawrence Berkeley National Laboratory"/>
            <person name="Steindorff A."/>
            <person name="Hensen N."/>
            <person name="Bonometti L."/>
            <person name="Westerberg I."/>
            <person name="Brannstrom I.O."/>
            <person name="Guillou S."/>
            <person name="Cros-Aarteil S."/>
            <person name="Calhoun S."/>
            <person name="Haridas S."/>
            <person name="Kuo A."/>
            <person name="Mondo S."/>
            <person name="Pangilinan J."/>
            <person name="Riley R."/>
            <person name="Labutti K."/>
            <person name="Andreopoulos B."/>
            <person name="Lipzen A."/>
            <person name="Chen C."/>
            <person name="Yanf M."/>
            <person name="Daum C."/>
            <person name="Ng V."/>
            <person name="Clum A."/>
            <person name="Ohm R."/>
            <person name="Martin F."/>
            <person name="Silar P."/>
            <person name="Natvig D."/>
            <person name="Lalanne C."/>
            <person name="Gautier V."/>
            <person name="Ament-Velasquez S.L."/>
            <person name="Kruys A."/>
            <person name="Hutchinson M.I."/>
            <person name="Powell A.J."/>
            <person name="Barry K."/>
            <person name="Miller A.N."/>
            <person name="Grigoriev I.V."/>
            <person name="Debuchy R."/>
            <person name="Gladieux P."/>
            <person name="Thoren M.H."/>
            <person name="Johannesson H."/>
        </authorList>
    </citation>
    <scope>NUCLEOTIDE SEQUENCE</scope>
    <source>
        <strain evidence="8">CBS 508.74</strain>
    </source>
</reference>
<evidence type="ECO:0000256" key="5">
    <source>
        <dbReference type="PROSITE-ProRule" id="PRU00089"/>
    </source>
</evidence>
<feature type="compositionally biased region" description="Low complexity" evidence="6">
    <location>
        <begin position="232"/>
        <end position="248"/>
    </location>
</feature>
<feature type="compositionally biased region" description="Low complexity" evidence="6">
    <location>
        <begin position="291"/>
        <end position="307"/>
    </location>
</feature>
<dbReference type="InterPro" id="IPR036388">
    <property type="entry name" value="WH-like_DNA-bd_sf"/>
</dbReference>
<feature type="compositionally biased region" description="Polar residues" evidence="6">
    <location>
        <begin position="56"/>
        <end position="80"/>
    </location>
</feature>
<comment type="subcellular location">
    <subcellularLocation>
        <location evidence="5">Nucleus</location>
    </subcellularLocation>
</comment>
<dbReference type="AlphaFoldDB" id="A0AAN6T9V7"/>
<dbReference type="GeneID" id="89933461"/>
<accession>A0AAN6T9V7</accession>
<gene>
    <name evidence="8" type="ORF">N656DRAFT_352086</name>
</gene>
<dbReference type="SMART" id="SM00339">
    <property type="entry name" value="FH"/>
    <property type="match status" value="1"/>
</dbReference>
<evidence type="ECO:0000313" key="8">
    <source>
        <dbReference type="EMBL" id="KAK4109364.1"/>
    </source>
</evidence>
<proteinExistence type="predicted"/>
<dbReference type="PRINTS" id="PR00053">
    <property type="entry name" value="FORKHEAD"/>
</dbReference>
<evidence type="ECO:0000256" key="1">
    <source>
        <dbReference type="ARBA" id="ARBA00023015"/>
    </source>
</evidence>
<name>A0AAN6T9V7_9PEZI</name>
<reference evidence="8" key="1">
    <citation type="journal article" date="2023" name="Mol. Phylogenet. Evol.">
        <title>Genome-scale phylogeny and comparative genomics of the fungal order Sordariales.</title>
        <authorList>
            <person name="Hensen N."/>
            <person name="Bonometti L."/>
            <person name="Westerberg I."/>
            <person name="Brannstrom I.O."/>
            <person name="Guillou S."/>
            <person name="Cros-Aarteil S."/>
            <person name="Calhoun S."/>
            <person name="Haridas S."/>
            <person name="Kuo A."/>
            <person name="Mondo S."/>
            <person name="Pangilinan J."/>
            <person name="Riley R."/>
            <person name="LaButti K."/>
            <person name="Andreopoulos B."/>
            <person name="Lipzen A."/>
            <person name="Chen C."/>
            <person name="Yan M."/>
            <person name="Daum C."/>
            <person name="Ng V."/>
            <person name="Clum A."/>
            <person name="Steindorff A."/>
            <person name="Ohm R.A."/>
            <person name="Martin F."/>
            <person name="Silar P."/>
            <person name="Natvig D.O."/>
            <person name="Lalanne C."/>
            <person name="Gautier V."/>
            <person name="Ament-Velasquez S.L."/>
            <person name="Kruys A."/>
            <person name="Hutchinson M.I."/>
            <person name="Powell A.J."/>
            <person name="Barry K."/>
            <person name="Miller A.N."/>
            <person name="Grigoriev I.V."/>
            <person name="Debuchy R."/>
            <person name="Gladieux P."/>
            <person name="Hiltunen Thoren M."/>
            <person name="Johannesson H."/>
        </authorList>
    </citation>
    <scope>NUCLEOTIDE SEQUENCE</scope>
    <source>
        <strain evidence="8">CBS 508.74</strain>
    </source>
</reference>
<feature type="compositionally biased region" description="Polar residues" evidence="6">
    <location>
        <begin position="422"/>
        <end position="434"/>
    </location>
</feature>
<feature type="DNA-binding region" description="Fork-head" evidence="5">
    <location>
        <begin position="315"/>
        <end position="430"/>
    </location>
</feature>
<dbReference type="Gene3D" id="1.10.10.10">
    <property type="entry name" value="Winged helix-like DNA-binding domain superfamily/Winged helix DNA-binding domain"/>
    <property type="match status" value="1"/>
</dbReference>
<feature type="region of interest" description="Disordered" evidence="6">
    <location>
        <begin position="283"/>
        <end position="315"/>
    </location>
</feature>
<feature type="compositionally biased region" description="Polar residues" evidence="6">
    <location>
        <begin position="197"/>
        <end position="220"/>
    </location>
</feature>
<dbReference type="EMBL" id="MU853357">
    <property type="protein sequence ID" value="KAK4109364.1"/>
    <property type="molecule type" value="Genomic_DNA"/>
</dbReference>
<evidence type="ECO:0000256" key="4">
    <source>
        <dbReference type="ARBA" id="ARBA00023242"/>
    </source>
</evidence>
<feature type="domain" description="Fork-head" evidence="7">
    <location>
        <begin position="315"/>
        <end position="430"/>
    </location>
</feature>
<dbReference type="InterPro" id="IPR001766">
    <property type="entry name" value="Fork_head_dom"/>
</dbReference>
<keyword evidence="4 5" id="KW-0539">Nucleus</keyword>
<feature type="region of interest" description="Disordered" evidence="6">
    <location>
        <begin position="43"/>
        <end position="101"/>
    </location>
</feature>
<keyword evidence="3" id="KW-0804">Transcription</keyword>
<dbReference type="Pfam" id="PF00250">
    <property type="entry name" value="Forkhead"/>
    <property type="match status" value="1"/>
</dbReference>
<dbReference type="PANTHER" id="PTHR46078">
    <property type="entry name" value="FORKHEAD BOX PROTEIN J2 FAMILY MEMBER"/>
    <property type="match status" value="1"/>
</dbReference>
<dbReference type="PROSITE" id="PS50039">
    <property type="entry name" value="FORK_HEAD_3"/>
    <property type="match status" value="1"/>
</dbReference>